<evidence type="ECO:0000313" key="3">
    <source>
        <dbReference type="Proteomes" id="UP000320209"/>
    </source>
</evidence>
<proteinExistence type="predicted"/>
<dbReference type="EMBL" id="VFOV01000001">
    <property type="protein sequence ID" value="TQL66862.1"/>
    <property type="molecule type" value="Genomic_DNA"/>
</dbReference>
<keyword evidence="3" id="KW-1185">Reference proteome</keyword>
<evidence type="ECO:0000256" key="1">
    <source>
        <dbReference type="SAM" id="Phobius"/>
    </source>
</evidence>
<dbReference type="RefSeq" id="WP_141779020.1">
    <property type="nucleotide sequence ID" value="NZ_VFOV01000001.1"/>
</dbReference>
<dbReference type="InterPro" id="IPR031596">
    <property type="entry name" value="MaAIMP_sms"/>
</dbReference>
<dbReference type="AlphaFoldDB" id="A0A543A2Q3"/>
<name>A0A543A2Q3_9ACTN</name>
<gene>
    <name evidence="2" type="ORF">FB381_0728</name>
</gene>
<organism evidence="2 3">
    <name type="scientific">Nocardioides albertanoniae</name>
    <dbReference type="NCBI Taxonomy" id="1175486"/>
    <lineage>
        <taxon>Bacteria</taxon>
        <taxon>Bacillati</taxon>
        <taxon>Actinomycetota</taxon>
        <taxon>Actinomycetes</taxon>
        <taxon>Propionibacteriales</taxon>
        <taxon>Nocardioidaceae</taxon>
        <taxon>Nocardioides</taxon>
    </lineage>
</organism>
<dbReference type="Proteomes" id="UP000320209">
    <property type="component" value="Unassembled WGS sequence"/>
</dbReference>
<protein>
    <submittedName>
        <fullName evidence="2">Putative methionine/alanine importer small subunit</fullName>
    </submittedName>
</protein>
<keyword evidence="1" id="KW-0472">Membrane</keyword>
<dbReference type="OrthoDB" id="6712920at2"/>
<dbReference type="NCBIfam" id="NF033493">
    <property type="entry name" value="MetS_like_NSS"/>
    <property type="match status" value="1"/>
</dbReference>
<keyword evidence="1" id="KW-1133">Transmembrane helix</keyword>
<accession>A0A543A2Q3</accession>
<reference evidence="2 3" key="1">
    <citation type="submission" date="2019-06" db="EMBL/GenBank/DDBJ databases">
        <title>Sequencing the genomes of 1000 actinobacteria strains.</title>
        <authorList>
            <person name="Klenk H.-P."/>
        </authorList>
    </citation>
    <scope>NUCLEOTIDE SEQUENCE [LARGE SCALE GENOMIC DNA]</scope>
    <source>
        <strain evidence="2 3">DSM 25218</strain>
    </source>
</reference>
<keyword evidence="1" id="KW-0812">Transmembrane</keyword>
<evidence type="ECO:0000313" key="2">
    <source>
        <dbReference type="EMBL" id="TQL66862.1"/>
    </source>
</evidence>
<feature type="transmembrane region" description="Helical" evidence="1">
    <location>
        <begin position="6"/>
        <end position="27"/>
    </location>
</feature>
<dbReference type="Pfam" id="PF16951">
    <property type="entry name" value="MaAIMP_sms"/>
    <property type="match status" value="1"/>
</dbReference>
<sequence>MSAAAITMMIVAMLVIWGGLAAAVMNLQRSADLPEPDEIRRDL</sequence>
<comment type="caution">
    <text evidence="2">The sequence shown here is derived from an EMBL/GenBank/DDBJ whole genome shotgun (WGS) entry which is preliminary data.</text>
</comment>